<organism evidence="5 6">
    <name type="scientific">Candidatus Brocadia fulgida</name>
    <dbReference type="NCBI Taxonomy" id="380242"/>
    <lineage>
        <taxon>Bacteria</taxon>
        <taxon>Pseudomonadati</taxon>
        <taxon>Planctomycetota</taxon>
        <taxon>Candidatus Brocadiia</taxon>
        <taxon>Candidatus Brocadiales</taxon>
        <taxon>Candidatus Brocadiaceae</taxon>
        <taxon>Candidatus Brocadia</taxon>
    </lineage>
</organism>
<comment type="function">
    <text evidence="4">Catalyzes the dehydration of chorismate into 3-[(1-carboxyvinyl)oxy]benzoate, a step in the biosynthesis of menaquinone (MK, vitamin K2).</text>
</comment>
<reference evidence="5 6" key="1">
    <citation type="journal article" date="2013" name="BMC Microbiol.">
        <title>Identification of the type II cytochrome c maturation pathway in anammox bacteria by comparative genomics.</title>
        <authorList>
            <person name="Ferousi C."/>
            <person name="Speth D.R."/>
            <person name="Reimann J."/>
            <person name="Op den Camp H.J."/>
            <person name="Allen J.W."/>
            <person name="Keltjens J.T."/>
            <person name="Jetten M.S."/>
        </authorList>
    </citation>
    <scope>NUCLEOTIDE SEQUENCE [LARGE SCALE GENOMIC DNA]</scope>
    <source>
        <strain evidence="5">RU1</strain>
    </source>
</reference>
<dbReference type="Proteomes" id="UP000034954">
    <property type="component" value="Unassembled WGS sequence"/>
</dbReference>
<gene>
    <name evidence="4" type="primary">mqnA</name>
    <name evidence="5" type="ORF">BROFUL_00427</name>
</gene>
<evidence type="ECO:0000313" key="5">
    <source>
        <dbReference type="EMBL" id="KKO20842.1"/>
    </source>
</evidence>
<comment type="similarity">
    <text evidence="4">Belongs to the MqnA/MqnD family. MqnA subfamily.</text>
</comment>
<dbReference type="HAMAP" id="MF_00995">
    <property type="entry name" value="MqnA"/>
    <property type="match status" value="1"/>
</dbReference>
<name>A0A0M2UYA7_9BACT</name>
<dbReference type="GO" id="GO:0009234">
    <property type="term" value="P:menaquinone biosynthetic process"/>
    <property type="evidence" value="ECO:0007669"/>
    <property type="project" value="UniProtKB-UniRule"/>
</dbReference>
<evidence type="ECO:0000256" key="3">
    <source>
        <dbReference type="ARBA" id="ARBA00023239"/>
    </source>
</evidence>
<dbReference type="InterPro" id="IPR030868">
    <property type="entry name" value="MqnA"/>
</dbReference>
<keyword evidence="6" id="KW-1185">Reference proteome</keyword>
<dbReference type="SUPFAM" id="SSF53850">
    <property type="entry name" value="Periplasmic binding protein-like II"/>
    <property type="match status" value="1"/>
</dbReference>
<accession>A0A0M2UYA7</accession>
<evidence type="ECO:0000256" key="1">
    <source>
        <dbReference type="ARBA" id="ARBA00004863"/>
    </source>
</evidence>
<comment type="caution">
    <text evidence="5">The sequence shown here is derived from an EMBL/GenBank/DDBJ whole genome shotgun (WGS) entry which is preliminary data.</text>
</comment>
<evidence type="ECO:0000256" key="4">
    <source>
        <dbReference type="HAMAP-Rule" id="MF_00995"/>
    </source>
</evidence>
<dbReference type="CDD" id="cd13634">
    <property type="entry name" value="PBP2_Sco4506"/>
    <property type="match status" value="1"/>
</dbReference>
<sequence>MAKKIRIGVVPYMNAKPLIYRLNQHPGSIELSFEVPSLLPAMLKQDQIDAAIIPSIEYFRSGRYAIIPDICISSYEAVESVKIFSRVPIQQIRTAALDKSSLTSCALTKIILHERYHLSPQYTQWDKHDDISQADADAVLVIGDNAMKVSDNGYFTVDLGQAWYEYTGLPFVYAVWVVKKDSRIPGINKLLKDAKEGGMQAVQDLAAIESRRLQLTPERCLRYLTNSIRYNLGAEEIQGLQAFYRYAAALGLAPGGAEIVFNDT</sequence>
<dbReference type="EC" id="4.2.1.151" evidence="4"/>
<keyword evidence="3 4" id="KW-0456">Lyase</keyword>
<dbReference type="PANTHER" id="PTHR37690">
    <property type="entry name" value="CHORISMATE DEHYDRATASE"/>
    <property type="match status" value="1"/>
</dbReference>
<dbReference type="UniPathway" id="UPA00079"/>
<dbReference type="Gene3D" id="3.40.190.10">
    <property type="entry name" value="Periplasmic binding protein-like II"/>
    <property type="match status" value="2"/>
</dbReference>
<keyword evidence="2 4" id="KW-0474">Menaquinone biosynthesis</keyword>
<protein>
    <recommendedName>
        <fullName evidence="4">Chorismate dehydratase</fullName>
        <ecNumber evidence="4">4.2.1.151</ecNumber>
    </recommendedName>
    <alternativeName>
        <fullName evidence="4">Menaquinone biosynthetic enzyme MqnA</fullName>
    </alternativeName>
</protein>
<dbReference type="PANTHER" id="PTHR37690:SF1">
    <property type="entry name" value="CHORISMATE DEHYDRATASE"/>
    <property type="match status" value="1"/>
</dbReference>
<evidence type="ECO:0000313" key="6">
    <source>
        <dbReference type="Proteomes" id="UP000034954"/>
    </source>
</evidence>
<dbReference type="GO" id="GO:0016836">
    <property type="term" value="F:hydro-lyase activity"/>
    <property type="evidence" value="ECO:0007669"/>
    <property type="project" value="UniProtKB-UniRule"/>
</dbReference>
<comment type="catalytic activity">
    <reaction evidence="4">
        <text>chorismate = 3-[(1-carboxyvinyl)-oxy]benzoate + H2O</text>
        <dbReference type="Rhea" id="RHEA:40051"/>
        <dbReference type="ChEBI" id="CHEBI:15377"/>
        <dbReference type="ChEBI" id="CHEBI:29748"/>
        <dbReference type="ChEBI" id="CHEBI:76981"/>
        <dbReference type="EC" id="4.2.1.151"/>
    </reaction>
</comment>
<evidence type="ECO:0000256" key="2">
    <source>
        <dbReference type="ARBA" id="ARBA00022428"/>
    </source>
</evidence>
<dbReference type="InterPro" id="IPR003773">
    <property type="entry name" value="Menaquinone_biosynth"/>
</dbReference>
<dbReference type="Pfam" id="PF02621">
    <property type="entry name" value="VitK2_biosynth"/>
    <property type="match status" value="1"/>
</dbReference>
<dbReference type="AlphaFoldDB" id="A0A0M2UYA7"/>
<comment type="pathway">
    <text evidence="1 4">Quinol/quinone metabolism; menaquinone biosynthesis.</text>
</comment>
<dbReference type="EMBL" id="LAQJ01000057">
    <property type="protein sequence ID" value="KKO20842.1"/>
    <property type="molecule type" value="Genomic_DNA"/>
</dbReference>
<proteinExistence type="inferred from homology"/>